<feature type="domain" description="Flagellar basal body rod protein N-terminal" evidence="7">
    <location>
        <begin position="7"/>
        <end position="34"/>
    </location>
</feature>
<dbReference type="Proteomes" id="UP001575181">
    <property type="component" value="Unassembled WGS sequence"/>
</dbReference>
<reference evidence="9 10" key="1">
    <citation type="submission" date="2024-08" db="EMBL/GenBank/DDBJ databases">
        <title>Whole-genome sequencing of halo(alkali)philic microorganisms from hypersaline lakes.</title>
        <authorList>
            <person name="Sorokin D.Y."/>
            <person name="Merkel A.Y."/>
            <person name="Messina E."/>
            <person name="Yakimov M."/>
        </authorList>
    </citation>
    <scope>NUCLEOTIDE SEQUENCE [LARGE SCALE GENOMIC DNA]</scope>
    <source>
        <strain evidence="9 10">Cl-TMA</strain>
    </source>
</reference>
<dbReference type="RefSeq" id="WP_373656301.1">
    <property type="nucleotide sequence ID" value="NZ_JBGUAW010000007.1"/>
</dbReference>
<dbReference type="PROSITE" id="PS00588">
    <property type="entry name" value="FLAGELLA_BB_ROD"/>
    <property type="match status" value="1"/>
</dbReference>
<dbReference type="InterPro" id="IPR006299">
    <property type="entry name" value="FlgC"/>
</dbReference>
<keyword evidence="4 6" id="KW-0975">Bacterial flagellum</keyword>
<evidence type="ECO:0000313" key="9">
    <source>
        <dbReference type="EMBL" id="MFA9461514.1"/>
    </source>
</evidence>
<gene>
    <name evidence="9" type="primary">flgC</name>
    <name evidence="9" type="ORF">ACERLL_11820</name>
</gene>
<keyword evidence="9" id="KW-0969">Cilium</keyword>
<comment type="subcellular location">
    <subcellularLocation>
        <location evidence="1 6">Bacterial flagellum basal body</location>
    </subcellularLocation>
</comment>
<dbReference type="PANTHER" id="PTHR30435">
    <property type="entry name" value="FLAGELLAR PROTEIN"/>
    <property type="match status" value="1"/>
</dbReference>
<evidence type="ECO:0000256" key="6">
    <source>
        <dbReference type="RuleBase" id="RU362062"/>
    </source>
</evidence>
<evidence type="ECO:0000256" key="4">
    <source>
        <dbReference type="ARBA" id="ARBA00023143"/>
    </source>
</evidence>
<evidence type="ECO:0000256" key="1">
    <source>
        <dbReference type="ARBA" id="ARBA00004117"/>
    </source>
</evidence>
<dbReference type="InterPro" id="IPR019776">
    <property type="entry name" value="Flagellar_basal_body_rod_CS"/>
</dbReference>
<evidence type="ECO:0000259" key="7">
    <source>
        <dbReference type="Pfam" id="PF00460"/>
    </source>
</evidence>
<feature type="domain" description="Flagellar basal-body/hook protein C-terminal" evidence="8">
    <location>
        <begin position="103"/>
        <end position="147"/>
    </location>
</feature>
<keyword evidence="9" id="KW-0282">Flagellum</keyword>
<keyword evidence="9" id="KW-0966">Cell projection</keyword>
<name>A0ABV4TY36_9GAMM</name>
<evidence type="ECO:0000256" key="3">
    <source>
        <dbReference type="ARBA" id="ARBA00017941"/>
    </source>
</evidence>
<dbReference type="Pfam" id="PF06429">
    <property type="entry name" value="Flg_bbr_C"/>
    <property type="match status" value="1"/>
</dbReference>
<dbReference type="EMBL" id="JBGUAW010000007">
    <property type="protein sequence ID" value="MFA9461514.1"/>
    <property type="molecule type" value="Genomic_DNA"/>
</dbReference>
<proteinExistence type="inferred from homology"/>
<evidence type="ECO:0000256" key="2">
    <source>
        <dbReference type="ARBA" id="ARBA00009677"/>
    </source>
</evidence>
<evidence type="ECO:0000313" key="10">
    <source>
        <dbReference type="Proteomes" id="UP001575181"/>
    </source>
</evidence>
<dbReference type="Pfam" id="PF00460">
    <property type="entry name" value="Flg_bb_rod"/>
    <property type="match status" value="1"/>
</dbReference>
<accession>A0ABV4TY36</accession>
<dbReference type="InterPro" id="IPR010930">
    <property type="entry name" value="Flg_bb/hook_C_dom"/>
</dbReference>
<evidence type="ECO:0000259" key="8">
    <source>
        <dbReference type="Pfam" id="PF06429"/>
    </source>
</evidence>
<sequence length="149" mass="16198">MDLFSAMRVGGSGLAAQRVRLNLAAENLANANTTQTPEGGPYRAKRVVLHSSPGQQGSADFEHYLRTGGNQSSPEHVQVTNVVREDADPRQVYDPSHPDADEEGFVAMPNIDVSTQMVDMMEASRSYRANTLSIKAAREMAMHALQIGK</sequence>
<comment type="similarity">
    <text evidence="2">Belongs to the flagella basal body rod proteins family.</text>
</comment>
<keyword evidence="10" id="KW-1185">Reference proteome</keyword>
<dbReference type="PANTHER" id="PTHR30435:SF2">
    <property type="entry name" value="FLAGELLAR BASAL-BODY ROD PROTEIN FLGC"/>
    <property type="match status" value="1"/>
</dbReference>
<protein>
    <recommendedName>
        <fullName evidence="3 6">Flagellar basal-body rod protein FlgC</fullName>
    </recommendedName>
</protein>
<dbReference type="InterPro" id="IPR001444">
    <property type="entry name" value="Flag_bb_rod_N"/>
</dbReference>
<dbReference type="NCBIfam" id="TIGR01395">
    <property type="entry name" value="FlgC"/>
    <property type="match status" value="1"/>
</dbReference>
<comment type="subunit">
    <text evidence="5 6">The basal body constitutes a major portion of the flagellar organelle and consists of four rings (L,P,S, and M) mounted on a central rod. The rod consists of about 26 subunits of FlgG in the distal portion, and FlgB, FlgC and FlgF are thought to build up the proximal portion of the rod with about 6 subunits each.</text>
</comment>
<evidence type="ECO:0000256" key="5">
    <source>
        <dbReference type="ARBA" id="ARBA00025933"/>
    </source>
</evidence>
<comment type="caution">
    <text evidence="9">The sequence shown here is derived from an EMBL/GenBank/DDBJ whole genome shotgun (WGS) entry which is preliminary data.</text>
</comment>
<organism evidence="9 10">
    <name type="scientific">Thiohalorhabdus methylotrophus</name>
    <dbReference type="NCBI Taxonomy" id="3242694"/>
    <lineage>
        <taxon>Bacteria</taxon>
        <taxon>Pseudomonadati</taxon>
        <taxon>Pseudomonadota</taxon>
        <taxon>Gammaproteobacteria</taxon>
        <taxon>Thiohalorhabdales</taxon>
        <taxon>Thiohalorhabdaceae</taxon>
        <taxon>Thiohalorhabdus</taxon>
    </lineage>
</organism>